<dbReference type="EMBL" id="KV745174">
    <property type="protein sequence ID" value="OCK76850.1"/>
    <property type="molecule type" value="Genomic_DNA"/>
</dbReference>
<proteinExistence type="predicted"/>
<keyword evidence="12 17" id="KW-0472">Membrane</keyword>
<feature type="compositionally biased region" description="Low complexity" evidence="16">
    <location>
        <begin position="688"/>
        <end position="699"/>
    </location>
</feature>
<feature type="compositionally biased region" description="Gly residues" evidence="16">
    <location>
        <begin position="783"/>
        <end position="792"/>
    </location>
</feature>
<reference evidence="19 20" key="1">
    <citation type="journal article" date="2016" name="Nat. Commun.">
        <title>Ectomycorrhizal ecology is imprinted in the genome of the dominant symbiotic fungus Cenococcum geophilum.</title>
        <authorList>
            <consortium name="DOE Joint Genome Institute"/>
            <person name="Peter M."/>
            <person name="Kohler A."/>
            <person name="Ohm R.A."/>
            <person name="Kuo A."/>
            <person name="Krutzmann J."/>
            <person name="Morin E."/>
            <person name="Arend M."/>
            <person name="Barry K.W."/>
            <person name="Binder M."/>
            <person name="Choi C."/>
            <person name="Clum A."/>
            <person name="Copeland A."/>
            <person name="Grisel N."/>
            <person name="Haridas S."/>
            <person name="Kipfer T."/>
            <person name="LaButti K."/>
            <person name="Lindquist E."/>
            <person name="Lipzen A."/>
            <person name="Maire R."/>
            <person name="Meier B."/>
            <person name="Mihaltcheva S."/>
            <person name="Molinier V."/>
            <person name="Murat C."/>
            <person name="Poggeler S."/>
            <person name="Quandt C.A."/>
            <person name="Sperisen C."/>
            <person name="Tritt A."/>
            <person name="Tisserant E."/>
            <person name="Crous P.W."/>
            <person name="Henrissat B."/>
            <person name="Nehls U."/>
            <person name="Egli S."/>
            <person name="Spatafora J.W."/>
            <person name="Grigoriev I.V."/>
            <person name="Martin F.M."/>
        </authorList>
    </citation>
    <scope>NUCLEOTIDE SEQUENCE [LARGE SCALE GENOMIC DNA]</scope>
    <source>
        <strain evidence="19 20">CBS 459.81</strain>
    </source>
</reference>
<dbReference type="InterPro" id="IPR007128">
    <property type="entry name" value="PMF1/Nnf1"/>
</dbReference>
<sequence length="792" mass="86419">MANPQLSPPGSSVYSSDTMYVGDGTWDSTRNTFLLPNLQGFNLATTQYNGMGNRFRNMAGYHSIIKGHGIVAAITFLGIVPAAIYIARFYHRNPRLALRLHIWLQILTVGLATVIFVLGWIAVGPARSLTNPHHGIGLAIYVTILTQAIGGWWIHRREKGKERYKIPLKLMLHQWLGRAIAILGFVQVALGLTLYGSPKTLFILYALWGFTLLVAYFILTYINQPEMGFDDQGTYISEHTERSHRGHRGRGGLKALAAAGAAGAGLAALRRRSRSRRRNSGGRQDVISSHHSSRHSGSFVDDEKYSDHGHGQRTWRDRILGAAVAAAGIAAVRSLFNRKKDNETSSDISYSRSASGTHNVSQSDLSRIEEGLAPASPANDRYRREQETTHSAAMTGSPLRQAHRPRRSGESIESFESRTSFSDDGPRHGGGLGLKEGLLTLGLIGYAKHKWNQNRNRKEERHVADVRERERENERLARANSHRRRYTGDGAPPPRRNGRHGSSTIDDSDISGTNPALSRHTLPPPPMNYPSGSNIPPPQGSRTTVAAPPPSNIPMPPALPDTQGILQDSGSEAYTSAGGGRHRRHHLGRDAALAAGAAGVGAAVASSSRRDTSRQRSSNDGSVVSPPVSVKVKVHGDGRHVTLRRLNEEEAAAERESRRQERQRRRKNGSLSSLSNVGDERWRRTEAMEAAQARQSAAPIPMPEPTIPGPPPGPPPLPTHTQPQFQPQSELHLPPPPPIPAAAASGMSSPPGTNPYETGTDVSNYDSNRRRRRAERAQAKQARGGGSRVEFS</sequence>
<evidence type="ECO:0000259" key="18">
    <source>
        <dbReference type="PROSITE" id="PS50939"/>
    </source>
</evidence>
<organism evidence="19 20">
    <name type="scientific">Lepidopterella palustris CBS 459.81</name>
    <dbReference type="NCBI Taxonomy" id="1314670"/>
    <lineage>
        <taxon>Eukaryota</taxon>
        <taxon>Fungi</taxon>
        <taxon>Dikarya</taxon>
        <taxon>Ascomycota</taxon>
        <taxon>Pezizomycotina</taxon>
        <taxon>Dothideomycetes</taxon>
        <taxon>Pleosporomycetidae</taxon>
        <taxon>Mytilinidiales</taxon>
        <taxon>Argynnaceae</taxon>
        <taxon>Lepidopterella</taxon>
    </lineage>
</organism>
<evidence type="ECO:0000256" key="11">
    <source>
        <dbReference type="ARBA" id="ARBA00022989"/>
    </source>
</evidence>
<dbReference type="PANTHER" id="PTHR15459:SF2">
    <property type="entry name" value="CYTOCHROME B561 DOMAIN-CONTAINING PROTEIN"/>
    <property type="match status" value="1"/>
</dbReference>
<evidence type="ECO:0000256" key="4">
    <source>
        <dbReference type="ARBA" id="ARBA00022448"/>
    </source>
</evidence>
<evidence type="ECO:0000256" key="13">
    <source>
        <dbReference type="ARBA" id="ARBA00023242"/>
    </source>
</evidence>
<keyword evidence="14" id="KW-0131">Cell cycle</keyword>
<feature type="compositionally biased region" description="Pro residues" evidence="16">
    <location>
        <begin position="700"/>
        <end position="718"/>
    </location>
</feature>
<feature type="domain" description="Cytochrome b561" evidence="18">
    <location>
        <begin position="32"/>
        <end position="230"/>
    </location>
</feature>
<comment type="subcellular location">
    <subcellularLocation>
        <location evidence="3">Chromosome</location>
        <location evidence="3">Centromere</location>
        <location evidence="3">Kinetochore</location>
    </subcellularLocation>
    <subcellularLocation>
        <location evidence="2">Membrane</location>
    </subcellularLocation>
    <subcellularLocation>
        <location evidence="1">Nucleus</location>
    </subcellularLocation>
</comment>
<keyword evidence="10" id="KW-0249">Electron transport</keyword>
<evidence type="ECO:0000256" key="3">
    <source>
        <dbReference type="ARBA" id="ARBA00004629"/>
    </source>
</evidence>
<keyword evidence="9" id="KW-0995">Kinetochore</keyword>
<evidence type="ECO:0000256" key="14">
    <source>
        <dbReference type="ARBA" id="ARBA00023306"/>
    </source>
</evidence>
<feature type="compositionally biased region" description="Basic residues" evidence="16">
    <location>
        <begin position="269"/>
        <end position="280"/>
    </location>
</feature>
<feature type="compositionally biased region" description="Basic and acidic residues" evidence="16">
    <location>
        <begin position="634"/>
        <end position="660"/>
    </location>
</feature>
<feature type="transmembrane region" description="Helical" evidence="17">
    <location>
        <begin position="102"/>
        <end position="123"/>
    </location>
</feature>
<feature type="compositionally biased region" description="Low complexity" evidence="16">
    <location>
        <begin position="719"/>
        <end position="728"/>
    </location>
</feature>
<keyword evidence="4" id="KW-0813">Transport</keyword>
<name>A0A8E2JBU2_9PEZI</name>
<feature type="compositionally biased region" description="Polar residues" evidence="16">
    <location>
        <begin position="564"/>
        <end position="574"/>
    </location>
</feature>
<keyword evidence="8" id="KW-0498">Mitosis</keyword>
<dbReference type="Proteomes" id="UP000250266">
    <property type="component" value="Unassembled WGS sequence"/>
</dbReference>
<evidence type="ECO:0000256" key="7">
    <source>
        <dbReference type="ARBA" id="ARBA00022692"/>
    </source>
</evidence>
<dbReference type="GO" id="GO:0007059">
    <property type="term" value="P:chromosome segregation"/>
    <property type="evidence" value="ECO:0007669"/>
    <property type="project" value="TreeGrafter"/>
</dbReference>
<evidence type="ECO:0000256" key="9">
    <source>
        <dbReference type="ARBA" id="ARBA00022838"/>
    </source>
</evidence>
<dbReference type="GO" id="GO:0005634">
    <property type="term" value="C:nucleus"/>
    <property type="evidence" value="ECO:0007669"/>
    <property type="project" value="UniProtKB-SubCell"/>
</dbReference>
<evidence type="ECO:0000256" key="17">
    <source>
        <dbReference type="SAM" id="Phobius"/>
    </source>
</evidence>
<keyword evidence="6" id="KW-0132">Cell division</keyword>
<dbReference type="SMART" id="SM00665">
    <property type="entry name" value="B561"/>
    <property type="match status" value="1"/>
</dbReference>
<dbReference type="CDD" id="cd08760">
    <property type="entry name" value="Cyt_b561_FRRS1_like"/>
    <property type="match status" value="1"/>
</dbReference>
<feature type="compositionally biased region" description="Polar residues" evidence="16">
    <location>
        <begin position="755"/>
        <end position="766"/>
    </location>
</feature>
<evidence type="ECO:0000256" key="10">
    <source>
        <dbReference type="ARBA" id="ARBA00022982"/>
    </source>
</evidence>
<feature type="compositionally biased region" description="Low complexity" evidence="16">
    <location>
        <begin position="501"/>
        <end position="513"/>
    </location>
</feature>
<protein>
    <recommendedName>
        <fullName evidence="18">Cytochrome b561 domain-containing protein</fullName>
    </recommendedName>
</protein>
<keyword evidence="7 17" id="KW-0812">Transmembrane</keyword>
<gene>
    <name evidence="19" type="ORF">K432DRAFT_445752</name>
</gene>
<feature type="region of interest" description="Disordered" evidence="16">
    <location>
        <begin position="340"/>
        <end position="429"/>
    </location>
</feature>
<feature type="transmembrane region" description="Helical" evidence="17">
    <location>
        <begin position="251"/>
        <end position="269"/>
    </location>
</feature>
<feature type="transmembrane region" description="Helical" evidence="17">
    <location>
        <begin position="202"/>
        <end position="222"/>
    </location>
</feature>
<feature type="region of interest" description="Disordered" evidence="16">
    <location>
        <begin position="268"/>
        <end position="311"/>
    </location>
</feature>
<feature type="compositionally biased region" description="Polar residues" evidence="16">
    <location>
        <begin position="530"/>
        <end position="544"/>
    </location>
</feature>
<evidence type="ECO:0000256" key="12">
    <source>
        <dbReference type="ARBA" id="ARBA00023136"/>
    </source>
</evidence>
<feature type="compositionally biased region" description="Basic and acidic residues" evidence="16">
    <location>
        <begin position="456"/>
        <end position="477"/>
    </location>
</feature>
<dbReference type="AlphaFoldDB" id="A0A8E2JBU2"/>
<evidence type="ECO:0000256" key="6">
    <source>
        <dbReference type="ARBA" id="ARBA00022618"/>
    </source>
</evidence>
<feature type="transmembrane region" description="Helical" evidence="17">
    <location>
        <begin position="175"/>
        <end position="196"/>
    </location>
</feature>
<dbReference type="GO" id="GO:0000444">
    <property type="term" value="C:MIS12/MIND type complex"/>
    <property type="evidence" value="ECO:0007669"/>
    <property type="project" value="InterPro"/>
</dbReference>
<evidence type="ECO:0000256" key="1">
    <source>
        <dbReference type="ARBA" id="ARBA00004123"/>
    </source>
</evidence>
<evidence type="ECO:0000256" key="15">
    <source>
        <dbReference type="ARBA" id="ARBA00023328"/>
    </source>
</evidence>
<feature type="compositionally biased region" description="Polar residues" evidence="16">
    <location>
        <begin position="345"/>
        <end position="365"/>
    </location>
</feature>
<dbReference type="Gene3D" id="1.20.120.1770">
    <property type="match status" value="1"/>
</dbReference>
<dbReference type="GO" id="GO:0016020">
    <property type="term" value="C:membrane"/>
    <property type="evidence" value="ECO:0007669"/>
    <property type="project" value="UniProtKB-SubCell"/>
</dbReference>
<keyword evidence="11 17" id="KW-1133">Transmembrane helix</keyword>
<evidence type="ECO:0000313" key="20">
    <source>
        <dbReference type="Proteomes" id="UP000250266"/>
    </source>
</evidence>
<keyword evidence="20" id="KW-1185">Reference proteome</keyword>
<keyword evidence="5" id="KW-0158">Chromosome</keyword>
<feature type="transmembrane region" description="Helical" evidence="17">
    <location>
        <begin position="70"/>
        <end position="90"/>
    </location>
</feature>
<dbReference type="OrthoDB" id="19261at2759"/>
<evidence type="ECO:0000256" key="8">
    <source>
        <dbReference type="ARBA" id="ARBA00022776"/>
    </source>
</evidence>
<dbReference type="GO" id="GO:0051301">
    <property type="term" value="P:cell division"/>
    <property type="evidence" value="ECO:0007669"/>
    <property type="project" value="UniProtKB-KW"/>
</dbReference>
<feature type="compositionally biased region" description="Low complexity" evidence="16">
    <location>
        <begin position="615"/>
        <end position="631"/>
    </location>
</feature>
<keyword evidence="15" id="KW-0137">Centromere</keyword>
<evidence type="ECO:0000256" key="16">
    <source>
        <dbReference type="SAM" id="MobiDB-lite"/>
    </source>
</evidence>
<accession>A0A8E2JBU2</accession>
<feature type="region of interest" description="Disordered" evidence="16">
    <location>
        <begin position="604"/>
        <end position="792"/>
    </location>
</feature>
<dbReference type="PANTHER" id="PTHR15459">
    <property type="entry name" value="POLYAMINE-MODULATED FACTOR 1"/>
    <property type="match status" value="1"/>
</dbReference>
<evidence type="ECO:0000256" key="5">
    <source>
        <dbReference type="ARBA" id="ARBA00022454"/>
    </source>
</evidence>
<feature type="compositionally biased region" description="Basic and acidic residues" evidence="16">
    <location>
        <begin position="678"/>
        <end position="687"/>
    </location>
</feature>
<feature type="compositionally biased region" description="Low complexity" evidence="16">
    <location>
        <begin position="741"/>
        <end position="751"/>
    </location>
</feature>
<feature type="region of interest" description="Disordered" evidence="16">
    <location>
        <begin position="453"/>
        <end position="585"/>
    </location>
</feature>
<keyword evidence="13" id="KW-0539">Nucleus</keyword>
<feature type="compositionally biased region" description="Basic and acidic residues" evidence="16">
    <location>
        <begin position="301"/>
        <end position="311"/>
    </location>
</feature>
<dbReference type="InterPro" id="IPR006593">
    <property type="entry name" value="Cyt_b561/ferric_Rdtase_TM"/>
</dbReference>
<evidence type="ECO:0000256" key="2">
    <source>
        <dbReference type="ARBA" id="ARBA00004370"/>
    </source>
</evidence>
<feature type="transmembrane region" description="Helical" evidence="17">
    <location>
        <begin position="135"/>
        <end position="154"/>
    </location>
</feature>
<dbReference type="PROSITE" id="PS50939">
    <property type="entry name" value="CYTOCHROME_B561"/>
    <property type="match status" value="1"/>
</dbReference>
<feature type="compositionally biased region" description="Pro residues" evidence="16">
    <location>
        <begin position="547"/>
        <end position="559"/>
    </location>
</feature>
<evidence type="ECO:0000313" key="19">
    <source>
        <dbReference type="EMBL" id="OCK76850.1"/>
    </source>
</evidence>